<dbReference type="EMBL" id="JAAAWP010000009">
    <property type="protein sequence ID" value="NDW22617.1"/>
    <property type="molecule type" value="Genomic_DNA"/>
</dbReference>
<keyword evidence="2" id="KW-1133">Transmembrane helix</keyword>
<comment type="caution">
    <text evidence="4">The sequence shown here is derived from an EMBL/GenBank/DDBJ whole genome shotgun (WGS) entry which is preliminary data.</text>
</comment>
<keyword evidence="2" id="KW-0472">Membrane</keyword>
<evidence type="ECO:0008006" key="6">
    <source>
        <dbReference type="Google" id="ProtNLM"/>
    </source>
</evidence>
<keyword evidence="3" id="KW-0732">Signal</keyword>
<feature type="compositionally biased region" description="Basic and acidic residues" evidence="1">
    <location>
        <begin position="38"/>
        <end position="51"/>
    </location>
</feature>
<feature type="chain" id="PRO_5026809548" description="GlyGly-CTERM sorting domain-containing protein" evidence="3">
    <location>
        <begin position="26"/>
        <end position="311"/>
    </location>
</feature>
<dbReference type="AlphaFoldDB" id="A0A6L9MX05"/>
<dbReference type="RefSeq" id="WP_163112375.1">
    <property type="nucleotide sequence ID" value="NZ_JAAAWP010000009.1"/>
</dbReference>
<feature type="region of interest" description="Disordered" evidence="1">
    <location>
        <begin position="26"/>
        <end position="109"/>
    </location>
</feature>
<evidence type="ECO:0000256" key="2">
    <source>
        <dbReference type="SAM" id="Phobius"/>
    </source>
</evidence>
<sequence>MKIQSARTILSTIALLALLSAHVDAQTNTKDTSSTASENKKVTSQEYRYDKVYTPLEQPTPVSGADTESLTESLTTKAADSNSPSPNADFSENSKSSNGTSHATSNLKSTLDTQDLKTAQRVQKYANTTKLSSSITVVSSNEFWIYDSWVGLVQDIDYDGYYSQFSVEFDADTIFANVPVYAVLYLGRNGTYDAIHVSSEFFIYGEDSTDSFVIESTLVSGFPSYDYDILLELYDAQTEQLVAFSDSYDNPEFAFVPLESETNEYVVEESVVIVQEHGGSLSWMTLFFGFLMLLGRALVKPTTNKSKIVRS</sequence>
<accession>A0A6L9MX05</accession>
<proteinExistence type="predicted"/>
<feature type="compositionally biased region" description="Polar residues" evidence="1">
    <location>
        <begin position="66"/>
        <end position="109"/>
    </location>
</feature>
<dbReference type="Proteomes" id="UP000478837">
    <property type="component" value="Unassembled WGS sequence"/>
</dbReference>
<feature type="compositionally biased region" description="Polar residues" evidence="1">
    <location>
        <begin position="26"/>
        <end position="37"/>
    </location>
</feature>
<evidence type="ECO:0000313" key="5">
    <source>
        <dbReference type="Proteomes" id="UP000478837"/>
    </source>
</evidence>
<protein>
    <recommendedName>
        <fullName evidence="6">GlyGly-CTERM sorting domain-containing protein</fullName>
    </recommendedName>
</protein>
<keyword evidence="5" id="KW-1185">Reference proteome</keyword>
<evidence type="ECO:0000256" key="3">
    <source>
        <dbReference type="SAM" id="SignalP"/>
    </source>
</evidence>
<feature type="transmembrane region" description="Helical" evidence="2">
    <location>
        <begin position="281"/>
        <end position="299"/>
    </location>
</feature>
<organism evidence="4 5">
    <name type="scientific">Alteromonas hispanica</name>
    <dbReference type="NCBI Taxonomy" id="315421"/>
    <lineage>
        <taxon>Bacteria</taxon>
        <taxon>Pseudomonadati</taxon>
        <taxon>Pseudomonadota</taxon>
        <taxon>Gammaproteobacteria</taxon>
        <taxon>Alteromonadales</taxon>
        <taxon>Alteromonadaceae</taxon>
        <taxon>Alteromonas/Salinimonas group</taxon>
        <taxon>Alteromonas</taxon>
    </lineage>
</organism>
<evidence type="ECO:0000256" key="1">
    <source>
        <dbReference type="SAM" id="MobiDB-lite"/>
    </source>
</evidence>
<dbReference type="NCBIfam" id="NF038116">
    <property type="entry name" value="Sden1266_dom"/>
    <property type="match status" value="1"/>
</dbReference>
<gene>
    <name evidence="4" type="ORF">GTW09_13895</name>
</gene>
<reference evidence="4 5" key="1">
    <citation type="submission" date="2020-01" db="EMBL/GenBank/DDBJ databases">
        <title>Genomes of bacteria type strains.</title>
        <authorList>
            <person name="Chen J."/>
            <person name="Zhu S."/>
            <person name="Yang J."/>
        </authorList>
    </citation>
    <scope>NUCLEOTIDE SEQUENCE [LARGE SCALE GENOMIC DNA]</scope>
    <source>
        <strain evidence="4 5">LMG 22958</strain>
    </source>
</reference>
<keyword evidence="2" id="KW-0812">Transmembrane</keyword>
<name>A0A6L9MX05_9ALTE</name>
<feature type="signal peptide" evidence="3">
    <location>
        <begin position="1"/>
        <end position="25"/>
    </location>
</feature>
<evidence type="ECO:0000313" key="4">
    <source>
        <dbReference type="EMBL" id="NDW22617.1"/>
    </source>
</evidence>